<dbReference type="OrthoDB" id="2663339at2759"/>
<dbReference type="Proteomes" id="UP000092154">
    <property type="component" value="Unassembled WGS sequence"/>
</dbReference>
<evidence type="ECO:0000256" key="1">
    <source>
        <dbReference type="SAM" id="SignalP"/>
    </source>
</evidence>
<dbReference type="AlphaFoldDB" id="A0A1B7MTZ6"/>
<proteinExistence type="predicted"/>
<organism evidence="2 3">
    <name type="scientific">Rhizopogon vinicolor AM-OR11-026</name>
    <dbReference type="NCBI Taxonomy" id="1314800"/>
    <lineage>
        <taxon>Eukaryota</taxon>
        <taxon>Fungi</taxon>
        <taxon>Dikarya</taxon>
        <taxon>Basidiomycota</taxon>
        <taxon>Agaricomycotina</taxon>
        <taxon>Agaricomycetes</taxon>
        <taxon>Agaricomycetidae</taxon>
        <taxon>Boletales</taxon>
        <taxon>Suillineae</taxon>
        <taxon>Rhizopogonaceae</taxon>
        <taxon>Rhizopogon</taxon>
    </lineage>
</organism>
<sequence length="165" mass="18964">MTVRHPLAIFVIHARLFFMDIPLTWFDTTSKDGRAIPWSAWGPQSSRCFPQVLDMPFLSSVDYGFGVGGSRIMRVVVDRMHMTDFNPSAVARGIGKVVREPTTFPTSMYSFTQDVTTYLPYMEVVNNDRNFTGFLEDIILDEEKVVIFIQDYEDDQVMDVEIIDM</sequence>
<gene>
    <name evidence="2" type="ORF">K503DRAFT_867825</name>
</gene>
<reference evidence="2 3" key="1">
    <citation type="submission" date="2016-06" db="EMBL/GenBank/DDBJ databases">
        <title>Comparative genomics of the ectomycorrhizal sister species Rhizopogon vinicolor and Rhizopogon vesiculosus (Basidiomycota: Boletales) reveals a divergence of the mating type B locus.</title>
        <authorList>
            <consortium name="DOE Joint Genome Institute"/>
            <person name="Mujic A.B."/>
            <person name="Kuo A."/>
            <person name="Tritt A."/>
            <person name="Lipzen A."/>
            <person name="Chen C."/>
            <person name="Johnson J."/>
            <person name="Sharma A."/>
            <person name="Barry K."/>
            <person name="Grigoriev I.V."/>
            <person name="Spatafora J.W."/>
        </authorList>
    </citation>
    <scope>NUCLEOTIDE SEQUENCE [LARGE SCALE GENOMIC DNA]</scope>
    <source>
        <strain evidence="2 3">AM-OR11-026</strain>
    </source>
</reference>
<evidence type="ECO:0000313" key="2">
    <source>
        <dbReference type="EMBL" id="OAX36066.1"/>
    </source>
</evidence>
<dbReference type="STRING" id="1314800.A0A1B7MTZ6"/>
<dbReference type="EMBL" id="KV448444">
    <property type="protein sequence ID" value="OAX36066.1"/>
    <property type="molecule type" value="Genomic_DNA"/>
</dbReference>
<keyword evidence="1" id="KW-0732">Signal</keyword>
<feature type="chain" id="PRO_5008597606" evidence="1">
    <location>
        <begin position="27"/>
        <end position="165"/>
    </location>
</feature>
<name>A0A1B7MTZ6_9AGAM</name>
<accession>A0A1B7MTZ6</accession>
<feature type="signal peptide" evidence="1">
    <location>
        <begin position="1"/>
        <end position="26"/>
    </location>
</feature>
<protein>
    <submittedName>
        <fullName evidence="2">Uncharacterized protein</fullName>
    </submittedName>
</protein>
<keyword evidence="3" id="KW-1185">Reference proteome</keyword>
<dbReference type="InParanoid" id="A0A1B7MTZ6"/>
<evidence type="ECO:0000313" key="3">
    <source>
        <dbReference type="Proteomes" id="UP000092154"/>
    </source>
</evidence>